<evidence type="ECO:0000256" key="1">
    <source>
        <dbReference type="PROSITE-ProRule" id="PRU00042"/>
    </source>
</evidence>
<reference evidence="4" key="1">
    <citation type="submission" date="2021-02" db="EMBL/GenBank/DDBJ databases">
        <authorList>
            <person name="Steward A R."/>
        </authorList>
    </citation>
    <scope>NUCLEOTIDE SEQUENCE</scope>
</reference>
<dbReference type="Gene3D" id="3.30.160.60">
    <property type="entry name" value="Classic Zinc Finger"/>
    <property type="match status" value="1"/>
</dbReference>
<evidence type="ECO:0000256" key="2">
    <source>
        <dbReference type="SAM" id="MobiDB-lite"/>
    </source>
</evidence>
<dbReference type="PROSITE" id="PS50157">
    <property type="entry name" value="ZINC_FINGER_C2H2_2"/>
    <property type="match status" value="2"/>
</dbReference>
<organism evidence="4 5">
    <name type="scientific">Pieris macdunnoughi</name>
    <dbReference type="NCBI Taxonomy" id="345717"/>
    <lineage>
        <taxon>Eukaryota</taxon>
        <taxon>Metazoa</taxon>
        <taxon>Ecdysozoa</taxon>
        <taxon>Arthropoda</taxon>
        <taxon>Hexapoda</taxon>
        <taxon>Insecta</taxon>
        <taxon>Pterygota</taxon>
        <taxon>Neoptera</taxon>
        <taxon>Endopterygota</taxon>
        <taxon>Lepidoptera</taxon>
        <taxon>Glossata</taxon>
        <taxon>Ditrysia</taxon>
        <taxon>Papilionoidea</taxon>
        <taxon>Pieridae</taxon>
        <taxon>Pierinae</taxon>
        <taxon>Pieris</taxon>
    </lineage>
</organism>
<accession>A0A821YMH0</accession>
<sequence>MSESEMDMDCEIECLDEDVEIVQQYVLKLDDSKEFVKIKEEPLESPSLLEEKPDKSIKKKIKKEEEDSDYDPSEEYRQRFKRKMRPSRPIFKRENERTSKYDLKIRRQLDIRIPDYEDPLCLPVRAWNREDGDLKKLRNWNNLCLKHMKMYELPLRPDTKDAVSSTRTIVLRNLNTRQTGKVETTMWSKISVENEDGMKKSEIVQAMLPKYREKKFLKSVVLGPKQTKPVNFREEVILTKEFDKDEEMLITYKPKSVLSCTYKMFEKESEGSDDDSKKYLRELVVCKMCAPCYQTSWRGSNIKCSICDRVCVSVYNLLSHVRSHSTEDVKAHKKEISKSLSEVLQYHYECRICPERCDSIKDLKAHVNTHKGTVPFVCEIGDHVAS</sequence>
<dbReference type="InterPro" id="IPR013087">
    <property type="entry name" value="Znf_C2H2_type"/>
</dbReference>
<feature type="domain" description="C2H2-type" evidence="3">
    <location>
        <begin position="302"/>
        <end position="329"/>
    </location>
</feature>
<gene>
    <name evidence="4" type="ORF">PMACD_LOCUS16283</name>
</gene>
<dbReference type="SMART" id="SM00355">
    <property type="entry name" value="ZnF_C2H2"/>
    <property type="match status" value="2"/>
</dbReference>
<name>A0A821YMH0_9NEOP</name>
<feature type="region of interest" description="Disordered" evidence="2">
    <location>
        <begin position="46"/>
        <end position="81"/>
    </location>
</feature>
<keyword evidence="1" id="KW-0479">Metal-binding</keyword>
<protein>
    <recommendedName>
        <fullName evidence="3">C2H2-type domain-containing protein</fullName>
    </recommendedName>
</protein>
<evidence type="ECO:0000259" key="3">
    <source>
        <dbReference type="PROSITE" id="PS50157"/>
    </source>
</evidence>
<keyword evidence="5" id="KW-1185">Reference proteome</keyword>
<dbReference type="GO" id="GO:0008270">
    <property type="term" value="F:zinc ion binding"/>
    <property type="evidence" value="ECO:0007669"/>
    <property type="project" value="UniProtKB-KW"/>
</dbReference>
<dbReference type="AlphaFoldDB" id="A0A821YMH0"/>
<keyword evidence="1" id="KW-0863">Zinc-finger</keyword>
<evidence type="ECO:0000313" key="4">
    <source>
        <dbReference type="EMBL" id="CAF4956633.1"/>
    </source>
</evidence>
<dbReference type="Proteomes" id="UP000663880">
    <property type="component" value="Unassembled WGS sequence"/>
</dbReference>
<evidence type="ECO:0000313" key="5">
    <source>
        <dbReference type="Proteomes" id="UP000663880"/>
    </source>
</evidence>
<dbReference type="PROSITE" id="PS00028">
    <property type="entry name" value="ZINC_FINGER_C2H2_1"/>
    <property type="match status" value="2"/>
</dbReference>
<dbReference type="OrthoDB" id="7489838at2759"/>
<proteinExistence type="predicted"/>
<keyword evidence="1" id="KW-0862">Zinc</keyword>
<comment type="caution">
    <text evidence="4">The sequence shown here is derived from an EMBL/GenBank/DDBJ whole genome shotgun (WGS) entry which is preliminary data.</text>
</comment>
<dbReference type="EMBL" id="CAJOBZ010000080">
    <property type="protein sequence ID" value="CAF4956633.1"/>
    <property type="molecule type" value="Genomic_DNA"/>
</dbReference>
<feature type="domain" description="C2H2-type" evidence="3">
    <location>
        <begin position="348"/>
        <end position="375"/>
    </location>
</feature>